<protein>
    <submittedName>
        <fullName evidence="1">Uncharacterized protein</fullName>
    </submittedName>
</protein>
<name>A0AAV9S3R6_9TELE</name>
<dbReference type="EMBL" id="JAHHUM010000927">
    <property type="protein sequence ID" value="KAK5615805.1"/>
    <property type="molecule type" value="Genomic_DNA"/>
</dbReference>
<evidence type="ECO:0000313" key="2">
    <source>
        <dbReference type="Proteomes" id="UP001311232"/>
    </source>
</evidence>
<accession>A0AAV9S3R6</accession>
<dbReference type="AlphaFoldDB" id="A0AAV9S3R6"/>
<organism evidence="1 2">
    <name type="scientific">Crenichthys baileyi</name>
    <name type="common">White River springfish</name>
    <dbReference type="NCBI Taxonomy" id="28760"/>
    <lineage>
        <taxon>Eukaryota</taxon>
        <taxon>Metazoa</taxon>
        <taxon>Chordata</taxon>
        <taxon>Craniata</taxon>
        <taxon>Vertebrata</taxon>
        <taxon>Euteleostomi</taxon>
        <taxon>Actinopterygii</taxon>
        <taxon>Neopterygii</taxon>
        <taxon>Teleostei</taxon>
        <taxon>Neoteleostei</taxon>
        <taxon>Acanthomorphata</taxon>
        <taxon>Ovalentaria</taxon>
        <taxon>Atherinomorphae</taxon>
        <taxon>Cyprinodontiformes</taxon>
        <taxon>Goodeidae</taxon>
        <taxon>Crenichthys</taxon>
    </lineage>
</organism>
<sequence length="128" mass="14866">MRSSLQISDRPKRESLRKKTSKLTEELMLLQAGLGRRTVNITEDAGHKEVTEIRCEVFPKMNQLEGAWMLYKAMDADLKEKNCCTWRRNGWPWNPTSVTPEFLSVGHRSCSHTTDRVSAKHVENHHQF</sequence>
<reference evidence="1 2" key="1">
    <citation type="submission" date="2021-06" db="EMBL/GenBank/DDBJ databases">
        <authorList>
            <person name="Palmer J.M."/>
        </authorList>
    </citation>
    <scope>NUCLEOTIDE SEQUENCE [LARGE SCALE GENOMIC DNA]</scope>
    <source>
        <strain evidence="1 2">MEX-2019</strain>
        <tissue evidence="1">Muscle</tissue>
    </source>
</reference>
<gene>
    <name evidence="1" type="ORF">CRENBAI_021997</name>
</gene>
<keyword evidence="2" id="KW-1185">Reference proteome</keyword>
<comment type="caution">
    <text evidence="1">The sequence shown here is derived from an EMBL/GenBank/DDBJ whole genome shotgun (WGS) entry which is preliminary data.</text>
</comment>
<dbReference type="Proteomes" id="UP001311232">
    <property type="component" value="Unassembled WGS sequence"/>
</dbReference>
<evidence type="ECO:0000313" key="1">
    <source>
        <dbReference type="EMBL" id="KAK5615805.1"/>
    </source>
</evidence>
<proteinExistence type="predicted"/>